<organism evidence="4 5">
    <name type="scientific">Camellia sinensis</name>
    <name type="common">Tea plant</name>
    <name type="synonym">Thea sinensis</name>
    <dbReference type="NCBI Taxonomy" id="4442"/>
    <lineage>
        <taxon>Eukaryota</taxon>
        <taxon>Viridiplantae</taxon>
        <taxon>Streptophyta</taxon>
        <taxon>Embryophyta</taxon>
        <taxon>Tracheophyta</taxon>
        <taxon>Spermatophyta</taxon>
        <taxon>Magnoliopsida</taxon>
        <taxon>eudicotyledons</taxon>
        <taxon>Gunneridae</taxon>
        <taxon>Pentapetalae</taxon>
        <taxon>asterids</taxon>
        <taxon>Ericales</taxon>
        <taxon>Theaceae</taxon>
        <taxon>Camellia</taxon>
    </lineage>
</organism>
<dbReference type="AlphaFoldDB" id="A0A7J7H3P0"/>
<reference evidence="5" key="1">
    <citation type="journal article" date="2020" name="Nat. Commun.">
        <title>Genome assembly of wild tea tree DASZ reveals pedigree and selection history of tea varieties.</title>
        <authorList>
            <person name="Zhang W."/>
            <person name="Zhang Y."/>
            <person name="Qiu H."/>
            <person name="Guo Y."/>
            <person name="Wan H."/>
            <person name="Zhang X."/>
            <person name="Scossa F."/>
            <person name="Alseekh S."/>
            <person name="Zhang Q."/>
            <person name="Wang P."/>
            <person name="Xu L."/>
            <person name="Schmidt M.H."/>
            <person name="Jia X."/>
            <person name="Li D."/>
            <person name="Zhu A."/>
            <person name="Guo F."/>
            <person name="Chen W."/>
            <person name="Ni D."/>
            <person name="Usadel B."/>
            <person name="Fernie A.R."/>
            <person name="Wen W."/>
        </authorList>
    </citation>
    <scope>NUCLEOTIDE SEQUENCE [LARGE SCALE GENOMIC DNA]</scope>
    <source>
        <strain evidence="5">cv. G240</strain>
    </source>
</reference>
<evidence type="ECO:0000313" key="4">
    <source>
        <dbReference type="EMBL" id="KAF5946316.1"/>
    </source>
</evidence>
<name>A0A7J7H3P0_CAMSI</name>
<accession>A0A7J7H3P0</accession>
<protein>
    <submittedName>
        <fullName evidence="4">Uncharacterized protein</fullName>
    </submittedName>
</protein>
<dbReference type="Proteomes" id="UP000593564">
    <property type="component" value="Unassembled WGS sequence"/>
</dbReference>
<reference evidence="4 5" key="2">
    <citation type="submission" date="2020-07" db="EMBL/GenBank/DDBJ databases">
        <title>Genome assembly of wild tea tree DASZ reveals pedigree and selection history of tea varieties.</title>
        <authorList>
            <person name="Zhang W."/>
        </authorList>
    </citation>
    <scope>NUCLEOTIDE SEQUENCE [LARGE SCALE GENOMIC DNA]</scope>
    <source>
        <strain evidence="5">cv. G240</strain>
        <tissue evidence="4">Leaf</tissue>
    </source>
</reference>
<dbReference type="InterPro" id="IPR051502">
    <property type="entry name" value="RLP_Defense_Trigger"/>
</dbReference>
<evidence type="ECO:0000313" key="5">
    <source>
        <dbReference type="Proteomes" id="UP000593564"/>
    </source>
</evidence>
<gene>
    <name evidence="4" type="ORF">HYC85_016544</name>
</gene>
<dbReference type="InterPro" id="IPR032675">
    <property type="entry name" value="LRR_dom_sf"/>
</dbReference>
<dbReference type="EMBL" id="JACBKZ010000007">
    <property type="protein sequence ID" value="KAF5946316.1"/>
    <property type="molecule type" value="Genomic_DNA"/>
</dbReference>
<comment type="similarity">
    <text evidence="1">Belongs to the RLP family.</text>
</comment>
<evidence type="ECO:0000256" key="1">
    <source>
        <dbReference type="ARBA" id="ARBA00009592"/>
    </source>
</evidence>
<keyword evidence="2" id="KW-0433">Leucine-rich repeat</keyword>
<comment type="caution">
    <text evidence="4">The sequence shown here is derived from an EMBL/GenBank/DDBJ whole genome shotgun (WGS) entry which is preliminary data.</text>
</comment>
<dbReference type="PANTHER" id="PTHR48062">
    <property type="entry name" value="RECEPTOR-LIKE PROTEIN 14"/>
    <property type="match status" value="1"/>
</dbReference>
<keyword evidence="3" id="KW-0677">Repeat</keyword>
<keyword evidence="5" id="KW-1185">Reference proteome</keyword>
<dbReference type="PANTHER" id="PTHR48062:SF6">
    <property type="entry name" value="LEUCINE-RICH REPEAT RECEPTOR PROTEIN KINASE MSL1-LIKE ISOFORM X1"/>
    <property type="match status" value="1"/>
</dbReference>
<dbReference type="Gene3D" id="3.80.10.10">
    <property type="entry name" value="Ribonuclease Inhibitor"/>
    <property type="match status" value="2"/>
</dbReference>
<dbReference type="SUPFAM" id="SSF52058">
    <property type="entry name" value="L domain-like"/>
    <property type="match status" value="1"/>
</dbReference>
<sequence>MEAVIPLEVGLPTIRSENFDPDLNGEAIALELDLAEERRERALVHIASYQQELSRKYNKTVHPRQFKIGDWVLRKVMGNTLVLGDGKLGPNWEGPYKVVGLAGKGAYHLEDKDGKAIPRPWNTANLKTATELLHDTPPAALEEQVLRSFTLLDVCNFAFLEALHLGIFSFLLQKIYFGVFNTLKFCKLPQILVFHLTVSGISLISGKVGSGSGASSSRKSVTLAFRRPLSVRTLVAWPNYVLDTVVRRVLSRFQQDAYPFISSIDISDNLLEDQIPRNISLIFPNLRNLNMSTNLFEGYIPTSLGDMHSLTIPEHLVIGCSSRFLKLSNNNLYGLIPLSFVNLTLLSYLYLDNNHFVGKFPNSICFSPLLCIWYQQQPVWRASEKDGEHLCKLGQLEFLDLSDNNLSGFIPSCFNTSNMRHVHLNQNKPKGPLTFVFFNCSSLVTLDINDNSLNGIIPSWIATLSHLSILLLKLNNFKGEIPIHILDLSQNNFYGPIPHCFVDIPFGTTHTKSFVEVDSWYGNILYPFWEFVKGSKSLGEHDMLNDGSDRFRFLDIQQEVEFTTKHGIYAY</sequence>
<evidence type="ECO:0000256" key="3">
    <source>
        <dbReference type="ARBA" id="ARBA00022737"/>
    </source>
</evidence>
<proteinExistence type="inferred from homology"/>
<dbReference type="Pfam" id="PF00560">
    <property type="entry name" value="LRR_1"/>
    <property type="match status" value="5"/>
</dbReference>
<dbReference type="InterPro" id="IPR001611">
    <property type="entry name" value="Leu-rich_rpt"/>
</dbReference>
<evidence type="ECO:0000256" key="2">
    <source>
        <dbReference type="ARBA" id="ARBA00022614"/>
    </source>
</evidence>